<dbReference type="Proteomes" id="UP000702544">
    <property type="component" value="Unassembled WGS sequence"/>
</dbReference>
<accession>A0AAE5CBN3</accession>
<organism evidence="1 2">
    <name type="scientific">Candidatus Kutchimonas denitrificans</name>
    <dbReference type="NCBI Taxonomy" id="3056748"/>
    <lineage>
        <taxon>Bacteria</taxon>
        <taxon>Pseudomonadati</taxon>
        <taxon>Gemmatimonadota</taxon>
        <taxon>Gemmatimonadia</taxon>
        <taxon>Candidatus Palauibacterales</taxon>
        <taxon>Candidatus Palauibacteraceae</taxon>
        <taxon>Candidatus Kutchimonas</taxon>
    </lineage>
</organism>
<gene>
    <name evidence="1" type="ORF">GWO12_13460</name>
</gene>
<comment type="caution">
    <text evidence="1">The sequence shown here is derived from an EMBL/GenBank/DDBJ whole genome shotgun (WGS) entry which is preliminary data.</text>
</comment>
<proteinExistence type="predicted"/>
<evidence type="ECO:0000313" key="1">
    <source>
        <dbReference type="EMBL" id="NIR76097.1"/>
    </source>
</evidence>
<name>A0AAE5CBN3_9BACT</name>
<protein>
    <recommendedName>
        <fullName evidence="3">Lipoprotein</fullName>
    </recommendedName>
</protein>
<evidence type="ECO:0000313" key="2">
    <source>
        <dbReference type="Proteomes" id="UP000702544"/>
    </source>
</evidence>
<dbReference type="EMBL" id="JAACAK010000113">
    <property type="protein sequence ID" value="NIR76097.1"/>
    <property type="molecule type" value="Genomic_DNA"/>
</dbReference>
<evidence type="ECO:0008006" key="3">
    <source>
        <dbReference type="Google" id="ProtNLM"/>
    </source>
</evidence>
<dbReference type="PROSITE" id="PS51257">
    <property type="entry name" value="PROKAR_LIPOPROTEIN"/>
    <property type="match status" value="1"/>
</dbReference>
<dbReference type="AlphaFoldDB" id="A0AAE5CBN3"/>
<sequence length="124" mass="14326">MPTPRHYVHLPLLAVLLLGCGESNFEPVAARPLEPPSTYRIWWGEVQECVGAWAPFGRIRWYEAEQIHNIEAGTDHRGAWKPPHSIYIDSEWVSFEPVVKHEMVHELLQRRDHDSLFFQACAGL</sequence>
<reference evidence="1 2" key="1">
    <citation type="submission" date="2020-01" db="EMBL/GenBank/DDBJ databases">
        <title>Genomes assembled from Gulf of Kutch pelagic sediment metagenomes.</title>
        <authorList>
            <person name="Chandrashekar M."/>
            <person name="Mahajan M.S."/>
            <person name="Dave K.J."/>
            <person name="Vatsa P."/>
            <person name="Nathani N.M."/>
        </authorList>
    </citation>
    <scope>NUCLEOTIDE SEQUENCE [LARGE SCALE GENOMIC DNA]</scope>
    <source>
        <strain evidence="1">KS3-K002</strain>
    </source>
</reference>